<keyword evidence="2" id="KW-1185">Reference proteome</keyword>
<proteinExistence type="predicted"/>
<protein>
    <recommendedName>
        <fullName evidence="3">Trans-aconitate 2-methyltransferase</fullName>
    </recommendedName>
</protein>
<sequence length="333" mass="38792">MQKGSLEARNNHTYENGLRYYGVKAEFPFPDDKAAQESHSALDYLWRMVLDDKLFVAPLPTPLKRNHKVLDFATRSAEWIGDFHDSDEHAGARLAAMNPTYMQRTDWTWLVHHDLEGDWPFSAKQAFHLIHAQSLGGLLADWQGFYRNVYKHLVPGGWLEVKEHDIWLCSDDGDSGVPDAVRQWQELLEEAAEKFPKRINVAGKQREWMERAGFVEVKEQVFKVPLGQWSEDPKWKRVGGTYSYQLLKSLEVYSMRLFARTLGWSKEDTDALLARVREQLQQENPRLYSYFPCGYRTETYQCEKDGVLVQSPLVKHFVVQKSNSYIIEHGFFQ</sequence>
<gene>
    <name evidence="1" type="ORF">IFM53868_01192</name>
</gene>
<reference evidence="1 2" key="1">
    <citation type="submission" date="2020-01" db="EMBL/GenBank/DDBJ databases">
        <title>Draft genome sequence of Aspergillus udagawae IFM 53868.</title>
        <authorList>
            <person name="Takahashi H."/>
            <person name="Yaguchi T."/>
        </authorList>
    </citation>
    <scope>NUCLEOTIDE SEQUENCE [LARGE SCALE GENOMIC DNA]</scope>
    <source>
        <strain evidence="1 2">IFM 53868</strain>
    </source>
</reference>
<dbReference type="CDD" id="cd02440">
    <property type="entry name" value="AdoMet_MTases"/>
    <property type="match status" value="1"/>
</dbReference>
<name>A0ABQ1A5B3_9EURO</name>
<evidence type="ECO:0000313" key="1">
    <source>
        <dbReference type="EMBL" id="GFF73918.1"/>
    </source>
</evidence>
<organism evidence="1 2">
    <name type="scientific">Aspergillus udagawae</name>
    <dbReference type="NCBI Taxonomy" id="91492"/>
    <lineage>
        <taxon>Eukaryota</taxon>
        <taxon>Fungi</taxon>
        <taxon>Dikarya</taxon>
        <taxon>Ascomycota</taxon>
        <taxon>Pezizomycotina</taxon>
        <taxon>Eurotiomycetes</taxon>
        <taxon>Eurotiomycetidae</taxon>
        <taxon>Eurotiales</taxon>
        <taxon>Aspergillaceae</taxon>
        <taxon>Aspergillus</taxon>
        <taxon>Aspergillus subgen. Fumigati</taxon>
    </lineage>
</organism>
<dbReference type="Gene3D" id="3.40.50.150">
    <property type="entry name" value="Vaccinia Virus protein VP39"/>
    <property type="match status" value="1"/>
</dbReference>
<evidence type="ECO:0000313" key="2">
    <source>
        <dbReference type="Proteomes" id="UP000465266"/>
    </source>
</evidence>
<dbReference type="EMBL" id="BLKG01000007">
    <property type="protein sequence ID" value="GFF73918.1"/>
    <property type="molecule type" value="Genomic_DNA"/>
</dbReference>
<dbReference type="Proteomes" id="UP000465266">
    <property type="component" value="Unassembled WGS sequence"/>
</dbReference>
<accession>A0ABQ1A5B3</accession>
<dbReference type="InterPro" id="IPR029063">
    <property type="entry name" value="SAM-dependent_MTases_sf"/>
</dbReference>
<evidence type="ECO:0008006" key="3">
    <source>
        <dbReference type="Google" id="ProtNLM"/>
    </source>
</evidence>
<comment type="caution">
    <text evidence="1">The sequence shown here is derived from an EMBL/GenBank/DDBJ whole genome shotgun (WGS) entry which is preliminary data.</text>
</comment>
<dbReference type="SUPFAM" id="SSF53335">
    <property type="entry name" value="S-adenosyl-L-methionine-dependent methyltransferases"/>
    <property type="match status" value="1"/>
</dbReference>